<keyword evidence="2" id="KW-1185">Reference proteome</keyword>
<comment type="caution">
    <text evidence="1">The sequence shown here is derived from an EMBL/GenBank/DDBJ whole genome shotgun (WGS) entry which is preliminary data.</text>
</comment>
<evidence type="ECO:0000313" key="1">
    <source>
        <dbReference type="EMBL" id="CAG8779323.1"/>
    </source>
</evidence>
<gene>
    <name evidence="1" type="ORF">RPERSI_LOCUS17345</name>
</gene>
<name>A0ACA9R7I9_9GLOM</name>
<evidence type="ECO:0000313" key="2">
    <source>
        <dbReference type="Proteomes" id="UP000789920"/>
    </source>
</evidence>
<dbReference type="Proteomes" id="UP000789920">
    <property type="component" value="Unassembled WGS sequence"/>
</dbReference>
<reference evidence="1" key="1">
    <citation type="submission" date="2021-06" db="EMBL/GenBank/DDBJ databases">
        <authorList>
            <person name="Kallberg Y."/>
            <person name="Tangrot J."/>
            <person name="Rosling A."/>
        </authorList>
    </citation>
    <scope>NUCLEOTIDE SEQUENCE</scope>
    <source>
        <strain evidence="1">MA461A</strain>
    </source>
</reference>
<feature type="non-terminal residue" evidence="1">
    <location>
        <position position="1"/>
    </location>
</feature>
<accession>A0ACA9R7I9</accession>
<protein>
    <submittedName>
        <fullName evidence="1">20943_t:CDS:1</fullName>
    </submittedName>
</protein>
<dbReference type="EMBL" id="CAJVQC010044326">
    <property type="protein sequence ID" value="CAG8779323.1"/>
    <property type="molecule type" value="Genomic_DNA"/>
</dbReference>
<proteinExistence type="predicted"/>
<sequence>KPENLKEFFFVILPKFREEMLKLVINSLKTPQMMDYEVIMILNKSPRVIFPEVNNVIPYAPHIINQSKDIRRTLKKYIAIHWRMEEGDPDLMPKCAERLIKKVKAVKKKHKIKNVYLATDFPINGGEAQSRTFHKISDSHKKAIEILGLNLDSSAKNNSNLRQDRQDQIIFNTWVSMNGFSLIRNDSKYESEFNGAGIHGILDKLVCIDANYFLSGPIGCARLDSSFTRAIRAKRKLLRHTKRRDMFNLVATW</sequence>
<organism evidence="1 2">
    <name type="scientific">Racocetra persica</name>
    <dbReference type="NCBI Taxonomy" id="160502"/>
    <lineage>
        <taxon>Eukaryota</taxon>
        <taxon>Fungi</taxon>
        <taxon>Fungi incertae sedis</taxon>
        <taxon>Mucoromycota</taxon>
        <taxon>Glomeromycotina</taxon>
        <taxon>Glomeromycetes</taxon>
        <taxon>Diversisporales</taxon>
        <taxon>Gigasporaceae</taxon>
        <taxon>Racocetra</taxon>
    </lineage>
</organism>